<dbReference type="InterPro" id="IPR027417">
    <property type="entry name" value="P-loop_NTPase"/>
</dbReference>
<feature type="transmembrane region" description="Helical" evidence="10">
    <location>
        <begin position="475"/>
        <end position="495"/>
    </location>
</feature>
<evidence type="ECO:0000313" key="15">
    <source>
        <dbReference type="Proteomes" id="UP000321248"/>
    </source>
</evidence>
<keyword evidence="4" id="KW-0547">Nucleotide-binding</keyword>
<feature type="coiled-coil region" evidence="8">
    <location>
        <begin position="248"/>
        <end position="312"/>
    </location>
</feature>
<dbReference type="SUPFAM" id="SSF52540">
    <property type="entry name" value="P-loop containing nucleoside triphosphate hydrolases"/>
    <property type="match status" value="1"/>
</dbReference>
<dbReference type="OrthoDB" id="9775724at2"/>
<gene>
    <name evidence="14" type="ORF">FU658_00265</name>
</gene>
<feature type="region of interest" description="Disordered" evidence="9">
    <location>
        <begin position="1"/>
        <end position="28"/>
    </location>
</feature>
<organism evidence="14 15">
    <name type="scientific">Alkalisalibacterium limincola</name>
    <dbReference type="NCBI Taxonomy" id="2699169"/>
    <lineage>
        <taxon>Bacteria</taxon>
        <taxon>Pseudomonadati</taxon>
        <taxon>Pseudomonadota</taxon>
        <taxon>Gammaproteobacteria</taxon>
        <taxon>Lysobacterales</taxon>
        <taxon>Lysobacteraceae</taxon>
        <taxon>Alkalisalibacterium</taxon>
    </lineage>
</organism>
<keyword evidence="2" id="KW-1003">Cell membrane</keyword>
<dbReference type="Pfam" id="PF01656">
    <property type="entry name" value="CbiA"/>
    <property type="match status" value="1"/>
</dbReference>
<name>A0A5C8KV72_9GAMM</name>
<dbReference type="CDD" id="cd05387">
    <property type="entry name" value="BY-kinase"/>
    <property type="match status" value="1"/>
</dbReference>
<evidence type="ECO:0000313" key="14">
    <source>
        <dbReference type="EMBL" id="TXK65609.1"/>
    </source>
</evidence>
<comment type="caution">
    <text evidence="14">The sequence shown here is derived from an EMBL/GenBank/DDBJ whole genome shotgun (WGS) entry which is preliminary data.</text>
</comment>
<keyword evidence="15" id="KW-1185">Reference proteome</keyword>
<evidence type="ECO:0000256" key="9">
    <source>
        <dbReference type="SAM" id="MobiDB-lite"/>
    </source>
</evidence>
<evidence type="ECO:0000259" key="11">
    <source>
        <dbReference type="Pfam" id="PF01656"/>
    </source>
</evidence>
<evidence type="ECO:0000256" key="3">
    <source>
        <dbReference type="ARBA" id="ARBA00022692"/>
    </source>
</evidence>
<feature type="compositionally biased region" description="Basic and acidic residues" evidence="9">
    <location>
        <begin position="1"/>
        <end position="14"/>
    </location>
</feature>
<keyword evidence="6 10" id="KW-1133">Transmembrane helix</keyword>
<dbReference type="InterPro" id="IPR050445">
    <property type="entry name" value="Bact_polysacc_biosynth/exp"/>
</dbReference>
<dbReference type="Pfam" id="PF13807">
    <property type="entry name" value="GNVR"/>
    <property type="match status" value="1"/>
</dbReference>
<dbReference type="EMBL" id="VRTS01000001">
    <property type="protein sequence ID" value="TXK65609.1"/>
    <property type="molecule type" value="Genomic_DNA"/>
</dbReference>
<dbReference type="GO" id="GO:0005886">
    <property type="term" value="C:plasma membrane"/>
    <property type="evidence" value="ECO:0007669"/>
    <property type="project" value="UniProtKB-SubCell"/>
</dbReference>
<dbReference type="PANTHER" id="PTHR32309">
    <property type="entry name" value="TYROSINE-PROTEIN KINASE"/>
    <property type="match status" value="1"/>
</dbReference>
<evidence type="ECO:0000256" key="10">
    <source>
        <dbReference type="SAM" id="Phobius"/>
    </source>
</evidence>
<evidence type="ECO:0000256" key="4">
    <source>
        <dbReference type="ARBA" id="ARBA00022741"/>
    </source>
</evidence>
<keyword evidence="8" id="KW-0175">Coiled coil</keyword>
<dbReference type="InterPro" id="IPR003856">
    <property type="entry name" value="LPS_length_determ_N"/>
</dbReference>
<evidence type="ECO:0000256" key="2">
    <source>
        <dbReference type="ARBA" id="ARBA00022475"/>
    </source>
</evidence>
<dbReference type="Gene3D" id="3.40.50.300">
    <property type="entry name" value="P-loop containing nucleotide triphosphate hydrolases"/>
    <property type="match status" value="1"/>
</dbReference>
<evidence type="ECO:0000256" key="6">
    <source>
        <dbReference type="ARBA" id="ARBA00022989"/>
    </source>
</evidence>
<feature type="domain" description="Tyrosine-protein kinase G-rich" evidence="13">
    <location>
        <begin position="424"/>
        <end position="495"/>
    </location>
</feature>
<evidence type="ECO:0000259" key="12">
    <source>
        <dbReference type="Pfam" id="PF02706"/>
    </source>
</evidence>
<dbReference type="InterPro" id="IPR005702">
    <property type="entry name" value="Wzc-like_C"/>
</dbReference>
<reference evidence="14 15" key="1">
    <citation type="submission" date="2019-08" db="EMBL/GenBank/DDBJ databases">
        <authorList>
            <person name="Karlyshev A.V."/>
        </authorList>
    </citation>
    <scope>NUCLEOTIDE SEQUENCE [LARGE SCALE GENOMIC DNA]</scope>
    <source>
        <strain evidence="14 15">Alg18-2.2</strain>
    </source>
</reference>
<feature type="domain" description="CobQ/CobB/MinD/ParA nucleotide binding" evidence="11">
    <location>
        <begin position="571"/>
        <end position="737"/>
    </location>
</feature>
<keyword evidence="3 10" id="KW-0812">Transmembrane</keyword>
<dbReference type="InterPro" id="IPR002586">
    <property type="entry name" value="CobQ/CobB/MinD/ParA_Nub-bd_dom"/>
</dbReference>
<dbReference type="RefSeq" id="WP_147890281.1">
    <property type="nucleotide sequence ID" value="NZ_VRTS01000001.1"/>
</dbReference>
<protein>
    <submittedName>
        <fullName evidence="14">Polysaccharide biosynthesis tyrosine autokinase</fullName>
    </submittedName>
</protein>
<proteinExistence type="predicted"/>
<evidence type="ECO:0000256" key="7">
    <source>
        <dbReference type="ARBA" id="ARBA00023136"/>
    </source>
</evidence>
<dbReference type="Pfam" id="PF02706">
    <property type="entry name" value="Wzz"/>
    <property type="match status" value="1"/>
</dbReference>
<dbReference type="GO" id="GO:0004713">
    <property type="term" value="F:protein tyrosine kinase activity"/>
    <property type="evidence" value="ECO:0007669"/>
    <property type="project" value="TreeGrafter"/>
</dbReference>
<sequence length="766" mass="84375">MTDRKDDGTPRDGEGNDPSDLPVPHEGGRAVVAHPRSARALALELNQAERPGNDDEIDLLEYWRILVKRRWMVMGVLAFVVVIGLIGTLLMTPIYRASTTMQIERDSARVVDVEGVVPVEAANDRDFYQTQYELLRSRSLAQRVVSQLDLTSDPRYHAAREPSPWRALVSSVRGGGEVEEPTFEQRERAAIGWLSQNLSVEPIRNSRLVRLHFDSPDAQLSERIVNAYSEAFIASNLDRRFDATSYARTFLEERLGELKLRLEDSEKELVAYAQAEQIINVDDRQSLASTNLGSLNAALSQAQDQRIRAEARWQQAQSAQGLGLAQYLDSPSIQKLRETRAELAARYQENLSVYQPGFPLMQQLQAQMDEVDRLIEAELGNIRASVRSEYDGALAQEQLLATRVDELKDDVLDLRSRSIQYNILQREVDTNRELYEGLLQRYKEIGVAGGVGTNNISIVDRAEVPMGRFKPSLSLNLALAFVVGGMLGVLIAFVLEFLDDSIKSPEEVEKQLGLAVLGVIPKLGKGVTPTEALLDMRSAFSEAYRSVRTALQFSTETGVPRSLLVTSPRPAEGKSTTALTLARNFAQLGKRVLLVDGDLRNPSLHKQLRLDNSIGLTNYLSGAVRPPEAFQETETPGLRVMCSGPLPPNPAELLSGPRMLSLVTVGSEKFDLVIIDGPPVMGLADAPILANIAGGTLLVIEAGSTRNAVAKAALKRLHVARARVLGALLSKFDARKAGHAYGYGYGDASYYAYGAEEPRVARLGRR</sequence>
<evidence type="ECO:0000256" key="1">
    <source>
        <dbReference type="ARBA" id="ARBA00004651"/>
    </source>
</evidence>
<comment type="subcellular location">
    <subcellularLocation>
        <location evidence="1">Cell membrane</location>
        <topology evidence="1">Multi-pass membrane protein</topology>
    </subcellularLocation>
</comment>
<feature type="domain" description="Polysaccharide chain length determinant N-terminal" evidence="12">
    <location>
        <begin position="55"/>
        <end position="148"/>
    </location>
</feature>
<dbReference type="NCBIfam" id="TIGR01007">
    <property type="entry name" value="eps_fam"/>
    <property type="match status" value="1"/>
</dbReference>
<evidence type="ECO:0000256" key="5">
    <source>
        <dbReference type="ARBA" id="ARBA00022840"/>
    </source>
</evidence>
<evidence type="ECO:0000259" key="13">
    <source>
        <dbReference type="Pfam" id="PF13807"/>
    </source>
</evidence>
<dbReference type="PANTHER" id="PTHR32309:SF13">
    <property type="entry name" value="FERRIC ENTEROBACTIN TRANSPORT PROTEIN FEPE"/>
    <property type="match status" value="1"/>
</dbReference>
<evidence type="ECO:0000256" key="8">
    <source>
        <dbReference type="SAM" id="Coils"/>
    </source>
</evidence>
<feature type="transmembrane region" description="Helical" evidence="10">
    <location>
        <begin position="71"/>
        <end position="95"/>
    </location>
</feature>
<dbReference type="AlphaFoldDB" id="A0A5C8KV72"/>
<dbReference type="InterPro" id="IPR032807">
    <property type="entry name" value="GNVR"/>
</dbReference>
<dbReference type="Proteomes" id="UP000321248">
    <property type="component" value="Unassembled WGS sequence"/>
</dbReference>
<dbReference type="GO" id="GO:0005524">
    <property type="term" value="F:ATP binding"/>
    <property type="evidence" value="ECO:0007669"/>
    <property type="project" value="UniProtKB-KW"/>
</dbReference>
<keyword evidence="7 10" id="KW-0472">Membrane</keyword>
<keyword evidence="5" id="KW-0067">ATP-binding</keyword>
<accession>A0A5C8KV72</accession>